<dbReference type="Gene3D" id="1.25.40.420">
    <property type="match status" value="1"/>
</dbReference>
<evidence type="ECO:0000313" key="5">
    <source>
        <dbReference type="Proteomes" id="UP001652740"/>
    </source>
</evidence>
<dbReference type="KEGG" id="gmw:113517602"/>
<dbReference type="RefSeq" id="XP_031768354.2">
    <property type="nucleotide sequence ID" value="XM_031912494.2"/>
</dbReference>
<feature type="region of interest" description="Disordered" evidence="3">
    <location>
        <begin position="756"/>
        <end position="781"/>
    </location>
</feature>
<evidence type="ECO:0000313" key="6">
    <source>
        <dbReference type="RefSeq" id="XP_031768354.2"/>
    </source>
</evidence>
<accession>A0A6J3CB90</accession>
<sequence>MQKSISLEKLNGTEVILNARNNTFKCNCPDNTIVSPKRKFRRFGKIFERYCITIKPKLYRSNSLSELTTNTSDFTLDFFKHTSNILTKDLVKNSVCCGDSVNKYCTKTDTPYMSWNLKGKKTKRKNAMSPETYASKFTADYVHNNQKEEESTDVNLSSGVDSSSTCSIDQVSYQKVAAFPFKSTPSGNLKVQSNQVVFQSSTVGVLLADPTQAKVKVKFEGKTSNEINYNDDEIDSELQLQYGPRETTNANLQTKNNKHKTVKKERETIQDSGKELRSLGYTVPEPIDWMRIQLPKKQDLFQEFYRRIHNHVNTDTIIHIGDEEIHCHRIVLQIYSTFFDVNPHNEIELPISSVTPEAFQTIYNWMIFSGPENNKLLKRDNILDIFCAAQYLHIKDLEEQCWSFIVNENLFSEDSAFALFLEAREKGITPVIELMIPRVMKFFLPLVASKDFLELDAEEVMTILKSNYICVTSEIEVLMAGVRWLYADWPPRSRYVVEVMRCVKFGLISPWQLVDIKRNPDNAEILEIVNKPEVQQMVDDGLAYVIIKYWYGNNSKNYYHWIDVLGLSEPAERNWIGEEKNHVTYKDFLEYLEQFMVPKDQMYQQMAMMQPPRRNDDVPGNLRGIANDNMEAKRRNMDFPLPTTLKGLSGDKEKFSTMSDFLDNKRKGIEGYKSPSPARSPVHDMEVPLVMPVLTERKRISGIEKQQNLLEEQRRQERKQMQNTERNKQIQQIHMCTIHQATNDGKHNQIFELPEKDSTEELNTSNSESDTLNAETSNTDKNQYFAKQGEKRHNEKRHSVAASYLAAATAALSSSRRNSGIPSSPTARSQTAANVSRPEAPRPSVPVSQNNFFSPQLSLFNQSKESLARNNMNKLSTSILGPSNKNYITEGSLFNWDRETVLVFGGIDPHNAYGAGRNTGKSIYRYDPVLNVWDYVGDLPEPRHHHSIAFLRGRIYLVGGADPRDDDIRGKSVVVSTVWSYEPVTRSWYSESGLAIPRKNFGLVVHRMALYAIGGQDKKGRVLRSVERFDPKTGSWSEVRCMSVARMAVACVKYREYIWVAGGMTGEKKKPVCKIVECYNSKTNEWTEIHNLRFPRCFATLFAMNDKLYIIGGAGKKSDKDKTASSVGAIDVWDWKDRAWKHETDMSIPRHGHALAYLGTQLIILGGMTTIYMRALNNVESFCCERGAWIRGVATLPSPLSGHGAVTLPPASLM</sequence>
<evidence type="ECO:0000256" key="2">
    <source>
        <dbReference type="ARBA" id="ARBA00022737"/>
    </source>
</evidence>
<feature type="compositionally biased region" description="Polar residues" evidence="3">
    <location>
        <begin position="772"/>
        <end position="781"/>
    </location>
</feature>
<feature type="region of interest" description="Disordered" evidence="3">
    <location>
        <begin position="812"/>
        <end position="848"/>
    </location>
</feature>
<dbReference type="SUPFAM" id="SSF54695">
    <property type="entry name" value="POZ domain"/>
    <property type="match status" value="1"/>
</dbReference>
<dbReference type="SUPFAM" id="SSF117281">
    <property type="entry name" value="Kelch motif"/>
    <property type="match status" value="1"/>
</dbReference>
<name>A0A6J3CB90_GALME</name>
<dbReference type="Gene3D" id="2.120.10.80">
    <property type="entry name" value="Kelch-type beta propeller"/>
    <property type="match status" value="2"/>
</dbReference>
<proteinExistence type="predicted"/>
<evidence type="ECO:0000256" key="1">
    <source>
        <dbReference type="ARBA" id="ARBA00022441"/>
    </source>
</evidence>
<dbReference type="InterPro" id="IPR015915">
    <property type="entry name" value="Kelch-typ_b-propeller"/>
</dbReference>
<feature type="compositionally biased region" description="Low complexity" evidence="3">
    <location>
        <begin position="812"/>
        <end position="825"/>
    </location>
</feature>
<keyword evidence="2" id="KW-0677">Repeat</keyword>
<dbReference type="PROSITE" id="PS50097">
    <property type="entry name" value="BTB"/>
    <property type="match status" value="1"/>
</dbReference>
<keyword evidence="5" id="KW-1185">Reference proteome</keyword>
<reference evidence="6" key="1">
    <citation type="submission" date="2025-08" db="UniProtKB">
        <authorList>
            <consortium name="RefSeq"/>
        </authorList>
    </citation>
    <scope>IDENTIFICATION</scope>
    <source>
        <tissue evidence="6">Whole larvae</tissue>
    </source>
</reference>
<dbReference type="GO" id="GO:0003779">
    <property type="term" value="F:actin binding"/>
    <property type="evidence" value="ECO:0007669"/>
    <property type="project" value="UniProtKB-KW"/>
</dbReference>
<dbReference type="Gene3D" id="3.30.710.10">
    <property type="entry name" value="Potassium Channel Kv1.1, Chain A"/>
    <property type="match status" value="1"/>
</dbReference>
<feature type="domain" description="BTB" evidence="4">
    <location>
        <begin position="314"/>
        <end position="366"/>
    </location>
</feature>
<dbReference type="SMART" id="SM00875">
    <property type="entry name" value="BACK"/>
    <property type="match status" value="1"/>
</dbReference>
<dbReference type="PANTHER" id="PTHR22667:SF0">
    <property type="entry name" value="AT01380P-RELATED"/>
    <property type="match status" value="1"/>
</dbReference>
<dbReference type="SMART" id="SM00225">
    <property type="entry name" value="BTB"/>
    <property type="match status" value="1"/>
</dbReference>
<gene>
    <name evidence="6" type="primary">LOC113517602</name>
</gene>
<dbReference type="CDD" id="cd18186">
    <property type="entry name" value="BTB_POZ_ZBTB_KLHL-like"/>
    <property type="match status" value="1"/>
</dbReference>
<dbReference type="GeneID" id="113517602"/>
<feature type="compositionally biased region" description="Low complexity" evidence="3">
    <location>
        <begin position="761"/>
        <end position="771"/>
    </location>
</feature>
<dbReference type="AlphaFoldDB" id="A0A6J3CB90"/>
<dbReference type="PANTHER" id="PTHR22667">
    <property type="entry name" value="AT01380P-RELATED"/>
    <property type="match status" value="1"/>
</dbReference>
<dbReference type="Pfam" id="PF07707">
    <property type="entry name" value="BACK"/>
    <property type="match status" value="1"/>
</dbReference>
<dbReference type="InterPro" id="IPR006652">
    <property type="entry name" value="Kelch_1"/>
</dbReference>
<dbReference type="SMART" id="SM00612">
    <property type="entry name" value="Kelch"/>
    <property type="match status" value="6"/>
</dbReference>
<dbReference type="InterPro" id="IPR000210">
    <property type="entry name" value="BTB/POZ_dom"/>
</dbReference>
<protein>
    <submittedName>
        <fullName evidence="6">Uncharacterized protein LOC113517602 isoform X4</fullName>
    </submittedName>
</protein>
<evidence type="ECO:0000259" key="4">
    <source>
        <dbReference type="PROSITE" id="PS50097"/>
    </source>
</evidence>
<dbReference type="Pfam" id="PF00651">
    <property type="entry name" value="BTB"/>
    <property type="match status" value="1"/>
</dbReference>
<keyword evidence="1" id="KW-0880">Kelch repeat</keyword>
<evidence type="ECO:0000256" key="3">
    <source>
        <dbReference type="SAM" id="MobiDB-lite"/>
    </source>
</evidence>
<dbReference type="InterPro" id="IPR011705">
    <property type="entry name" value="BACK"/>
</dbReference>
<feature type="region of interest" description="Disordered" evidence="3">
    <location>
        <begin position="705"/>
        <end position="729"/>
    </location>
</feature>
<dbReference type="Pfam" id="PF24981">
    <property type="entry name" value="Beta-prop_ATRN-LZTR1"/>
    <property type="match status" value="1"/>
</dbReference>
<dbReference type="InParanoid" id="A0A6J3CB90"/>
<dbReference type="Proteomes" id="UP001652740">
    <property type="component" value="Unplaced"/>
</dbReference>
<organism evidence="5 6">
    <name type="scientific">Galleria mellonella</name>
    <name type="common">Greater wax moth</name>
    <dbReference type="NCBI Taxonomy" id="7137"/>
    <lineage>
        <taxon>Eukaryota</taxon>
        <taxon>Metazoa</taxon>
        <taxon>Ecdysozoa</taxon>
        <taxon>Arthropoda</taxon>
        <taxon>Hexapoda</taxon>
        <taxon>Insecta</taxon>
        <taxon>Pterygota</taxon>
        <taxon>Neoptera</taxon>
        <taxon>Endopterygota</taxon>
        <taxon>Lepidoptera</taxon>
        <taxon>Glossata</taxon>
        <taxon>Ditrysia</taxon>
        <taxon>Pyraloidea</taxon>
        <taxon>Pyralidae</taxon>
        <taxon>Galleriinae</taxon>
        <taxon>Galleria</taxon>
    </lineage>
</organism>
<feature type="compositionally biased region" description="Basic and acidic residues" evidence="3">
    <location>
        <begin position="711"/>
        <end position="728"/>
    </location>
</feature>
<dbReference type="InterPro" id="IPR011333">
    <property type="entry name" value="SKP1/BTB/POZ_sf"/>
</dbReference>
<dbReference type="CDD" id="cd14733">
    <property type="entry name" value="BACK"/>
    <property type="match status" value="1"/>
</dbReference>
<dbReference type="InterPro" id="IPR056737">
    <property type="entry name" value="Beta-prop_ATRN-MKLN-like"/>
</dbReference>